<dbReference type="NCBIfam" id="NF006695">
    <property type="entry name" value="PRK09243.1-2"/>
    <property type="match status" value="1"/>
</dbReference>
<feature type="domain" description="Nicotinate phosphoribosyltransferase N-terminal" evidence="11">
    <location>
        <begin position="12"/>
        <end position="136"/>
    </location>
</feature>
<keyword evidence="7 9" id="KW-0808">Transferase</keyword>
<comment type="catalytic activity">
    <reaction evidence="8 9">
        <text>5-phospho-alpha-D-ribose 1-diphosphate + nicotinate + ATP + H2O = nicotinate beta-D-ribonucleotide + ADP + phosphate + diphosphate</text>
        <dbReference type="Rhea" id="RHEA:36163"/>
        <dbReference type="ChEBI" id="CHEBI:15377"/>
        <dbReference type="ChEBI" id="CHEBI:30616"/>
        <dbReference type="ChEBI" id="CHEBI:32544"/>
        <dbReference type="ChEBI" id="CHEBI:33019"/>
        <dbReference type="ChEBI" id="CHEBI:43474"/>
        <dbReference type="ChEBI" id="CHEBI:57502"/>
        <dbReference type="ChEBI" id="CHEBI:58017"/>
        <dbReference type="ChEBI" id="CHEBI:456216"/>
        <dbReference type="EC" id="6.3.4.21"/>
    </reaction>
</comment>
<evidence type="ECO:0000256" key="1">
    <source>
        <dbReference type="ARBA" id="ARBA00004952"/>
    </source>
</evidence>
<dbReference type="EMBL" id="JBHSSL010000009">
    <property type="protein sequence ID" value="MFC6169199.1"/>
    <property type="molecule type" value="Genomic_DNA"/>
</dbReference>
<dbReference type="Pfam" id="PF17956">
    <property type="entry name" value="NAPRTase_C"/>
    <property type="match status" value="1"/>
</dbReference>
<accession>A0ABW1RBL8</accession>
<evidence type="ECO:0000256" key="8">
    <source>
        <dbReference type="ARBA" id="ARBA00048668"/>
    </source>
</evidence>
<dbReference type="Gene3D" id="3.20.140.10">
    <property type="entry name" value="nicotinate phosphoribosyltransferase"/>
    <property type="match status" value="1"/>
</dbReference>
<gene>
    <name evidence="13" type="ORF">ACFQGP_01170</name>
</gene>
<evidence type="ECO:0000256" key="5">
    <source>
        <dbReference type="ARBA" id="ARBA00022598"/>
    </source>
</evidence>
<dbReference type="InterPro" id="IPR013785">
    <property type="entry name" value="Aldolase_TIM"/>
</dbReference>
<reference evidence="14" key="1">
    <citation type="journal article" date="2019" name="Int. J. Syst. Evol. Microbiol.">
        <title>The Global Catalogue of Microorganisms (GCM) 10K type strain sequencing project: providing services to taxonomists for standard genome sequencing and annotation.</title>
        <authorList>
            <consortium name="The Broad Institute Genomics Platform"/>
            <consortium name="The Broad Institute Genome Sequencing Center for Infectious Disease"/>
            <person name="Wu L."/>
            <person name="Ma J."/>
        </authorList>
    </citation>
    <scope>NUCLEOTIDE SEQUENCE [LARGE SCALE GENOMIC DNA]</scope>
    <source>
        <strain evidence="14">CCM 8904</strain>
    </source>
</reference>
<evidence type="ECO:0000256" key="9">
    <source>
        <dbReference type="RuleBase" id="RU365100"/>
    </source>
</evidence>
<sequence>MTKLYPDDSYTLHTDLYQINMMLTYWQEGIHNRQAVFECYFREMPFGNGYAIFAGLEHVVRFIQQLSFTDSDIDYLREAEDYPEEFLTYLKNFKFTGTIRSAVEGDLVFNNEPILQVEGPLADCQLVETALLNMVNYQTLIATKAARIRSVVGTDGVMEFGTRRAQEMDAALWGTRAAYIGGFDATSNVRAGKIFGIPVSGTHAHSLIQAYRSDYRGFKAYAETHKNCVFLVDTYDTLKSGVPNAIRVANEMGDKINFQGVRIDSGDMAYISKRVRQQLDEAGYPEAKIYASNDLDEKTIQNLKMQHAKIDVWGVGTHLITAYDQPALGAVYKLVAIEDENGKMQDTVKLSSNAIKVSTPGKKQVWRITKKADGKSEGDYITFWDEDPLAEQSLYMFHPNYTYINKTIENFNARPLLRTIYHDGQLVYELPELSEIRRYSSAMLESLWDEYKRDLNPQDYPVDLSQKLYDHKMKIVQQVRDSVNGKKA</sequence>
<feature type="domain" description="Nicotinate phosphoribosyltransferase C-terminal" evidence="12">
    <location>
        <begin position="362"/>
        <end position="471"/>
    </location>
</feature>
<dbReference type="RefSeq" id="WP_125552607.1">
    <property type="nucleotide sequence ID" value="NZ_JBHSSL010000009.1"/>
</dbReference>
<keyword evidence="4" id="KW-0597">Phosphoprotein</keyword>
<dbReference type="InterPro" id="IPR040727">
    <property type="entry name" value="NAPRTase_N"/>
</dbReference>
<comment type="caution">
    <text evidence="13">The sequence shown here is derived from an EMBL/GenBank/DDBJ whole genome shotgun (WGS) entry which is preliminary data.</text>
</comment>
<dbReference type="GO" id="GO:0004516">
    <property type="term" value="F:nicotinate phosphoribosyltransferase activity"/>
    <property type="evidence" value="ECO:0007669"/>
    <property type="project" value="UniProtKB-EC"/>
</dbReference>
<evidence type="ECO:0000256" key="4">
    <source>
        <dbReference type="ARBA" id="ARBA00022553"/>
    </source>
</evidence>
<dbReference type="Proteomes" id="UP001596289">
    <property type="component" value="Unassembled WGS sequence"/>
</dbReference>
<dbReference type="PIRSF" id="PIRSF000484">
    <property type="entry name" value="NAPRT"/>
    <property type="match status" value="1"/>
</dbReference>
<comment type="pathway">
    <text evidence="1 9">Cofactor biosynthesis; NAD(+) biosynthesis; nicotinate D-ribonucleotide from nicotinate: step 1/1.</text>
</comment>
<comment type="similarity">
    <text evidence="2 9">Belongs to the NAPRTase family.</text>
</comment>
<dbReference type="Pfam" id="PF17767">
    <property type="entry name" value="NAPRTase_N"/>
    <property type="match status" value="1"/>
</dbReference>
<protein>
    <recommendedName>
        <fullName evidence="3 9">Nicotinate phosphoribosyltransferase</fullName>
        <ecNumber evidence="3 9">6.3.4.21</ecNumber>
    </recommendedName>
</protein>
<dbReference type="NCBIfam" id="NF006697">
    <property type="entry name" value="PRK09243.1-4"/>
    <property type="match status" value="1"/>
</dbReference>
<evidence type="ECO:0000256" key="3">
    <source>
        <dbReference type="ARBA" id="ARBA00013236"/>
    </source>
</evidence>
<name>A0ABW1RBL8_9LACO</name>
<keyword evidence="5 9" id="KW-0436">Ligase</keyword>
<dbReference type="PANTHER" id="PTHR11098">
    <property type="entry name" value="NICOTINATE PHOSPHORIBOSYLTRANSFERASE"/>
    <property type="match status" value="1"/>
</dbReference>
<dbReference type="NCBIfam" id="NF006694">
    <property type="entry name" value="PRK09243.1-1"/>
    <property type="match status" value="1"/>
</dbReference>
<keyword evidence="6 9" id="KW-0662">Pyridine nucleotide biosynthesis</keyword>
<dbReference type="InterPro" id="IPR006405">
    <property type="entry name" value="Nic_PRibTrfase_pncB"/>
</dbReference>
<organism evidence="13 14">
    <name type="scientific">Loigolactobacillus jiayinensis</name>
    <dbReference type="NCBI Taxonomy" id="2486016"/>
    <lineage>
        <taxon>Bacteria</taxon>
        <taxon>Bacillati</taxon>
        <taxon>Bacillota</taxon>
        <taxon>Bacilli</taxon>
        <taxon>Lactobacillales</taxon>
        <taxon>Lactobacillaceae</taxon>
        <taxon>Loigolactobacillus</taxon>
    </lineage>
</organism>
<dbReference type="GO" id="GO:0016757">
    <property type="term" value="F:glycosyltransferase activity"/>
    <property type="evidence" value="ECO:0007669"/>
    <property type="project" value="UniProtKB-KW"/>
</dbReference>
<dbReference type="EC" id="6.3.4.21" evidence="3 9"/>
<dbReference type="Gene3D" id="3.20.20.70">
    <property type="entry name" value="Aldolase class I"/>
    <property type="match status" value="1"/>
</dbReference>
<proteinExistence type="inferred from homology"/>
<evidence type="ECO:0000259" key="11">
    <source>
        <dbReference type="Pfam" id="PF17767"/>
    </source>
</evidence>
<dbReference type="NCBIfam" id="NF009131">
    <property type="entry name" value="PRK12484.1"/>
    <property type="match status" value="1"/>
</dbReference>
<keyword evidence="14" id="KW-1185">Reference proteome</keyword>
<comment type="function">
    <text evidence="9">Catalyzes the first step in the biosynthesis of NAD from nicotinic acid, the ATP-dependent synthesis of beta-nicotinate D-ribonucleotide from nicotinate and 5-phospho-D-ribose 1-phosphate.</text>
</comment>
<comment type="PTM">
    <text evidence="9">Transiently phosphorylated on a His residue during the reaction cycle. Phosphorylation strongly increases the affinity for substrates and increases the rate of nicotinate D-ribonucleotide production. Dephosphorylation regenerates the low-affinity form of the enzyme, leading to product release.</text>
</comment>
<evidence type="ECO:0000259" key="12">
    <source>
        <dbReference type="Pfam" id="PF17956"/>
    </source>
</evidence>
<evidence type="ECO:0000256" key="7">
    <source>
        <dbReference type="ARBA" id="ARBA00022679"/>
    </source>
</evidence>
<evidence type="ECO:0000259" key="10">
    <source>
        <dbReference type="Pfam" id="PF04095"/>
    </source>
</evidence>
<dbReference type="PANTHER" id="PTHR11098:SF1">
    <property type="entry name" value="NICOTINATE PHOSPHORIBOSYLTRANSFERASE"/>
    <property type="match status" value="1"/>
</dbReference>
<keyword evidence="13" id="KW-0328">Glycosyltransferase</keyword>
<dbReference type="Pfam" id="PF04095">
    <property type="entry name" value="NAPRTase"/>
    <property type="match status" value="1"/>
</dbReference>
<dbReference type="NCBIfam" id="TIGR01513">
    <property type="entry name" value="NAPRTase_put"/>
    <property type="match status" value="1"/>
</dbReference>
<evidence type="ECO:0000313" key="14">
    <source>
        <dbReference type="Proteomes" id="UP001596289"/>
    </source>
</evidence>
<evidence type="ECO:0000256" key="2">
    <source>
        <dbReference type="ARBA" id="ARBA00010897"/>
    </source>
</evidence>
<dbReference type="InterPro" id="IPR041619">
    <property type="entry name" value="NAPRTase_C"/>
</dbReference>
<dbReference type="InterPro" id="IPR041525">
    <property type="entry name" value="N/Namide_PRibTrfase"/>
</dbReference>
<feature type="domain" description="Nicotinate/nicotinamide phosphoribosyltransferase" evidence="10">
    <location>
        <begin position="157"/>
        <end position="338"/>
    </location>
</feature>
<dbReference type="CDD" id="cd01570">
    <property type="entry name" value="NAPRTase_A"/>
    <property type="match status" value="1"/>
</dbReference>
<dbReference type="InterPro" id="IPR036068">
    <property type="entry name" value="Nicotinate_pribotase-like_C"/>
</dbReference>
<dbReference type="SUPFAM" id="SSF54675">
    <property type="entry name" value="Nicotinate/Quinolinate PRTase N-terminal domain-like"/>
    <property type="match status" value="1"/>
</dbReference>
<dbReference type="SUPFAM" id="SSF51690">
    <property type="entry name" value="Nicotinate/Quinolinate PRTase C-terminal domain-like"/>
    <property type="match status" value="1"/>
</dbReference>
<evidence type="ECO:0000313" key="13">
    <source>
        <dbReference type="EMBL" id="MFC6169199.1"/>
    </source>
</evidence>
<dbReference type="InterPro" id="IPR007229">
    <property type="entry name" value="Nic_PRibTrfase-Fam"/>
</dbReference>
<evidence type="ECO:0000256" key="6">
    <source>
        <dbReference type="ARBA" id="ARBA00022642"/>
    </source>
</evidence>